<dbReference type="InterPro" id="IPR038389">
    <property type="entry name" value="PSMG2_sf"/>
</dbReference>
<dbReference type="AlphaFoldDB" id="A0A7K1LHL0"/>
<dbReference type="PIRSF" id="PIRSF028754">
    <property type="entry name" value="UCP028754"/>
    <property type="match status" value="1"/>
</dbReference>
<dbReference type="Proteomes" id="UP000462152">
    <property type="component" value="Unassembled WGS sequence"/>
</dbReference>
<evidence type="ECO:0000313" key="2">
    <source>
        <dbReference type="Proteomes" id="UP000462152"/>
    </source>
</evidence>
<gene>
    <name evidence="1" type="ORF">GMA10_05515</name>
</gene>
<accession>A0A7K1LHL0</accession>
<protein>
    <submittedName>
        <fullName evidence="1">PAC2 family protein</fullName>
    </submittedName>
</protein>
<dbReference type="Gene3D" id="1.10.287.100">
    <property type="match status" value="1"/>
</dbReference>
<evidence type="ECO:0000313" key="1">
    <source>
        <dbReference type="EMBL" id="MUN54674.1"/>
    </source>
</evidence>
<reference evidence="1 2" key="1">
    <citation type="submission" date="2019-12" db="EMBL/GenBank/DDBJ databases">
        <authorList>
            <person name="Li J."/>
            <person name="Shi Y."/>
            <person name="Xu G."/>
            <person name="Xiao D."/>
            <person name="Ran X."/>
        </authorList>
    </citation>
    <scope>NUCLEOTIDE SEQUENCE [LARGE SCALE GENOMIC DNA]</scope>
    <source>
        <strain evidence="1 2">JCM 15915</strain>
    </source>
</reference>
<dbReference type="EMBL" id="WOGT01000002">
    <property type="protein sequence ID" value="MUN54674.1"/>
    <property type="molecule type" value="Genomic_DNA"/>
</dbReference>
<sequence length="309" mass="34233">MQDPQKLYLGHQGLLNDPRLKGLDLVVSLTGFAEAGFTAQQVSEAILAELDAEEVVEFDVDQLYDYRSRRPRVRFIEDHFEDVSMPELKLYAVTDGLGQPFLLLAGPEPDLQWQRFSEAVTELAEKLRVRLVASVASMPMPVPHTRPLPVTAHGNRHDLIQGISPWKPLAELGASAGHLLEVEFGRRGFDTVGYTVNVPQYLSEAELPQAAVTALEHLSAATKLNLPTDHLREAGRDVEQQINEQVGSSAEVQGVVSHLEKRYDETITESGPRSLLARDESEIPDADELGETIERFLAEHEDNDSEPGS</sequence>
<organism evidence="1 2">
    <name type="scientific">Rothia koreensis</name>
    <dbReference type="NCBI Taxonomy" id="592378"/>
    <lineage>
        <taxon>Bacteria</taxon>
        <taxon>Bacillati</taxon>
        <taxon>Actinomycetota</taxon>
        <taxon>Actinomycetes</taxon>
        <taxon>Micrococcales</taxon>
        <taxon>Micrococcaceae</taxon>
        <taxon>Rothia</taxon>
    </lineage>
</organism>
<proteinExistence type="predicted"/>
<dbReference type="RefSeq" id="WP_129315822.1">
    <property type="nucleotide sequence ID" value="NZ_CP197643.1"/>
</dbReference>
<dbReference type="InterPro" id="IPR019151">
    <property type="entry name" value="Proteasome_assmbl_chaperone_2"/>
</dbReference>
<dbReference type="Gene3D" id="3.40.50.10900">
    <property type="entry name" value="PAC-like subunit"/>
    <property type="match status" value="1"/>
</dbReference>
<comment type="caution">
    <text evidence="1">The sequence shown here is derived from an EMBL/GenBank/DDBJ whole genome shotgun (WGS) entry which is preliminary data.</text>
</comment>
<name>A0A7K1LHL0_9MICC</name>
<dbReference type="SUPFAM" id="SSF159659">
    <property type="entry name" value="Cgl1923-like"/>
    <property type="match status" value="1"/>
</dbReference>
<dbReference type="OrthoDB" id="3733464at2"/>
<keyword evidence="2" id="KW-1185">Reference proteome</keyword>
<dbReference type="Pfam" id="PF09754">
    <property type="entry name" value="PAC2"/>
    <property type="match status" value="1"/>
</dbReference>
<dbReference type="InterPro" id="IPR008492">
    <property type="entry name" value="Rv2714-like"/>
</dbReference>